<reference evidence="6" key="1">
    <citation type="submission" date="2022-03" db="EMBL/GenBank/DDBJ databases">
        <authorList>
            <person name="Sayadi A."/>
        </authorList>
    </citation>
    <scope>NUCLEOTIDE SEQUENCE</scope>
</reference>
<keyword evidence="7" id="KW-1185">Reference proteome</keyword>
<comment type="similarity">
    <text evidence="2">Belongs to the major royal jelly protein family.</text>
</comment>
<dbReference type="AlphaFoldDB" id="A0A9P0LC50"/>
<dbReference type="GO" id="GO:0005576">
    <property type="term" value="C:extracellular region"/>
    <property type="evidence" value="ECO:0007669"/>
    <property type="project" value="UniProtKB-SubCell"/>
</dbReference>
<dbReference type="Gene3D" id="2.120.10.30">
    <property type="entry name" value="TolB, C-terminal domain"/>
    <property type="match status" value="1"/>
</dbReference>
<organism evidence="6 7">
    <name type="scientific">Acanthoscelides obtectus</name>
    <name type="common">Bean weevil</name>
    <name type="synonym">Bruchus obtectus</name>
    <dbReference type="NCBI Taxonomy" id="200917"/>
    <lineage>
        <taxon>Eukaryota</taxon>
        <taxon>Metazoa</taxon>
        <taxon>Ecdysozoa</taxon>
        <taxon>Arthropoda</taxon>
        <taxon>Hexapoda</taxon>
        <taxon>Insecta</taxon>
        <taxon>Pterygota</taxon>
        <taxon>Neoptera</taxon>
        <taxon>Endopterygota</taxon>
        <taxon>Coleoptera</taxon>
        <taxon>Polyphaga</taxon>
        <taxon>Cucujiformia</taxon>
        <taxon>Chrysomeloidea</taxon>
        <taxon>Chrysomelidae</taxon>
        <taxon>Bruchinae</taxon>
        <taxon>Bruchini</taxon>
        <taxon>Acanthoscelides</taxon>
    </lineage>
</organism>
<comment type="subcellular location">
    <subcellularLocation>
        <location evidence="1">Secreted</location>
    </subcellularLocation>
</comment>
<dbReference type="EMBL" id="CAKOFQ010007225">
    <property type="protein sequence ID" value="CAH1995389.1"/>
    <property type="molecule type" value="Genomic_DNA"/>
</dbReference>
<protein>
    <recommendedName>
        <fullName evidence="8">Protein yellow</fullName>
    </recommendedName>
</protein>
<evidence type="ECO:0000313" key="6">
    <source>
        <dbReference type="EMBL" id="CAH1995389.1"/>
    </source>
</evidence>
<name>A0A9P0LC50_ACAOB</name>
<dbReference type="InterPro" id="IPR017996">
    <property type="entry name" value="MRJP/yellow-related"/>
</dbReference>
<keyword evidence="3" id="KW-0964">Secreted</keyword>
<dbReference type="PRINTS" id="PR01366">
    <property type="entry name" value="ROYALJELLY"/>
</dbReference>
<accession>A0A9P0LC50</accession>
<evidence type="ECO:0000256" key="2">
    <source>
        <dbReference type="ARBA" id="ARBA00009127"/>
    </source>
</evidence>
<evidence type="ECO:0000256" key="3">
    <source>
        <dbReference type="ARBA" id="ARBA00022525"/>
    </source>
</evidence>
<feature type="signal peptide" evidence="5">
    <location>
        <begin position="1"/>
        <end position="22"/>
    </location>
</feature>
<feature type="chain" id="PRO_5040377908" description="Protein yellow" evidence="5">
    <location>
        <begin position="23"/>
        <end position="101"/>
    </location>
</feature>
<dbReference type="Proteomes" id="UP001152888">
    <property type="component" value="Unassembled WGS sequence"/>
</dbReference>
<dbReference type="PANTHER" id="PTHR10009:SF11">
    <property type="entry name" value="RH54244P"/>
    <property type="match status" value="1"/>
</dbReference>
<keyword evidence="4 5" id="KW-0732">Signal</keyword>
<dbReference type="PANTHER" id="PTHR10009">
    <property type="entry name" value="PROTEIN YELLOW-RELATED"/>
    <property type="match status" value="1"/>
</dbReference>
<proteinExistence type="inferred from homology"/>
<evidence type="ECO:0000256" key="5">
    <source>
        <dbReference type="SAM" id="SignalP"/>
    </source>
</evidence>
<evidence type="ECO:0000256" key="1">
    <source>
        <dbReference type="ARBA" id="ARBA00004613"/>
    </source>
</evidence>
<evidence type="ECO:0008006" key="8">
    <source>
        <dbReference type="Google" id="ProtNLM"/>
    </source>
</evidence>
<gene>
    <name evidence="6" type="ORF">ACAOBT_LOCUS22572</name>
</gene>
<comment type="caution">
    <text evidence="6">The sequence shown here is derived from an EMBL/GenBank/DDBJ whole genome shotgun (WGS) entry which is preliminary data.</text>
</comment>
<sequence length="101" mass="11438">MRQTTFALAATVTAALICGASCLVQPQEVFSWKEMEFAWPSKEAMDEAVKSGEYIRENNLPLGIDRWKDKLFVTVPRFRKLLSTTPSLTRSNKNSLKSNKL</sequence>
<dbReference type="InterPro" id="IPR011042">
    <property type="entry name" value="6-blade_b-propeller_TolB-like"/>
</dbReference>
<evidence type="ECO:0000256" key="4">
    <source>
        <dbReference type="ARBA" id="ARBA00022729"/>
    </source>
</evidence>
<evidence type="ECO:0000313" key="7">
    <source>
        <dbReference type="Proteomes" id="UP001152888"/>
    </source>
</evidence>
<dbReference type="OrthoDB" id="7776143at2759"/>